<dbReference type="RefSeq" id="WP_133553904.1">
    <property type="nucleotide sequence ID" value="NZ_SNWM01000002.1"/>
</dbReference>
<evidence type="ECO:0000313" key="3">
    <source>
        <dbReference type="Proteomes" id="UP000295499"/>
    </source>
</evidence>
<proteinExistence type="predicted"/>
<evidence type="ECO:0000259" key="1">
    <source>
        <dbReference type="Pfam" id="PF07995"/>
    </source>
</evidence>
<dbReference type="InterPro" id="IPR011042">
    <property type="entry name" value="6-blade_b-propeller_TolB-like"/>
</dbReference>
<dbReference type="PROSITE" id="PS51257">
    <property type="entry name" value="PROKAR_LIPOPROTEIN"/>
    <property type="match status" value="1"/>
</dbReference>
<dbReference type="SUPFAM" id="SSF50952">
    <property type="entry name" value="Soluble quinoprotein glucose dehydrogenase"/>
    <property type="match status" value="1"/>
</dbReference>
<organism evidence="2 3">
    <name type="scientific">Pedobacter duraquae</name>
    <dbReference type="NCBI Taxonomy" id="425511"/>
    <lineage>
        <taxon>Bacteria</taxon>
        <taxon>Pseudomonadati</taxon>
        <taxon>Bacteroidota</taxon>
        <taxon>Sphingobacteriia</taxon>
        <taxon>Sphingobacteriales</taxon>
        <taxon>Sphingobacteriaceae</taxon>
        <taxon>Pedobacter</taxon>
    </lineage>
</organism>
<evidence type="ECO:0000313" key="2">
    <source>
        <dbReference type="EMBL" id="TDO22499.1"/>
    </source>
</evidence>
<comment type="caution">
    <text evidence="2">The sequence shown here is derived from an EMBL/GenBank/DDBJ whole genome shotgun (WGS) entry which is preliminary data.</text>
</comment>
<gene>
    <name evidence="2" type="ORF">CLV32_1474</name>
</gene>
<dbReference type="PANTHER" id="PTHR19328:SF75">
    <property type="entry name" value="ALDOSE SUGAR DEHYDROGENASE YLII"/>
    <property type="match status" value="1"/>
</dbReference>
<dbReference type="EMBL" id="SNWM01000002">
    <property type="protein sequence ID" value="TDO22499.1"/>
    <property type="molecule type" value="Genomic_DNA"/>
</dbReference>
<name>A0A4R6IKB3_9SPHI</name>
<sequence>MKKQLLICMFSCLVLATSCKKKSKETDVIIDPPTPTNPASVETNPPNSSYSPAFVGQTRINAIRTTTPYGSSVLTSALTLPWGIAALTDGRFLVTEKAGTMRIVTSSGQVSAALTGVPAVNNSGQGGLLGLTVDPAFATNRMVYWSFSERGTDGNLLAVAKGRLSASETGLENVTVIYRATPAYSGVNQYGSRVIFDRTGNLLVSSGDRSDPGIRVQAQAVNSAIGKILRITTDGQAAPGNPSFSQAGARPELYSIGHRNQHGLAIHPITGDLWEGELGPRGGDEINLIRPGANYGWPVITYGIDYSGQPLGGAIQQQSGMEQPVYYWDPVVSPSGMTFYRGSRIPEWENNLFVAALSGTHIVRLTIANNRVIGEERLLVSEGQRFRDIIQGIDNALYAITDGGRLYRIDRQ</sequence>
<dbReference type="AlphaFoldDB" id="A0A4R6IKB3"/>
<accession>A0A4R6IKB3</accession>
<dbReference type="InterPro" id="IPR012938">
    <property type="entry name" value="Glc/Sorbosone_DH"/>
</dbReference>
<dbReference type="Gene3D" id="2.120.10.30">
    <property type="entry name" value="TolB, C-terminal domain"/>
    <property type="match status" value="1"/>
</dbReference>
<dbReference type="Proteomes" id="UP000295499">
    <property type="component" value="Unassembled WGS sequence"/>
</dbReference>
<dbReference type="PANTHER" id="PTHR19328">
    <property type="entry name" value="HEDGEHOG-INTERACTING PROTEIN"/>
    <property type="match status" value="1"/>
</dbReference>
<keyword evidence="3" id="KW-1185">Reference proteome</keyword>
<protein>
    <submittedName>
        <fullName evidence="2">Glucose/arabinose dehydrogenase</fullName>
    </submittedName>
</protein>
<feature type="domain" description="Glucose/Sorbosone dehydrogenase" evidence="1">
    <location>
        <begin position="79"/>
        <end position="408"/>
    </location>
</feature>
<dbReference type="Pfam" id="PF07995">
    <property type="entry name" value="GSDH"/>
    <property type="match status" value="1"/>
</dbReference>
<dbReference type="InterPro" id="IPR011041">
    <property type="entry name" value="Quinoprot_gluc/sorb_DH_b-prop"/>
</dbReference>
<dbReference type="OrthoDB" id="9770043at2"/>
<reference evidence="2 3" key="1">
    <citation type="submission" date="2019-03" db="EMBL/GenBank/DDBJ databases">
        <title>Genomic Encyclopedia of Archaeal and Bacterial Type Strains, Phase II (KMG-II): from individual species to whole genera.</title>
        <authorList>
            <person name="Goeker M."/>
        </authorList>
    </citation>
    <scope>NUCLEOTIDE SEQUENCE [LARGE SCALE GENOMIC DNA]</scope>
    <source>
        <strain evidence="2 3">DSM 19034</strain>
    </source>
</reference>